<accession>A0AAD1T9W2</accession>
<dbReference type="PANTHER" id="PTHR22966">
    <property type="entry name" value="2-AMINOETHANETHIOL DIOXYGENASE"/>
    <property type="match status" value="1"/>
</dbReference>
<dbReference type="GO" id="GO:0016702">
    <property type="term" value="F:oxidoreductase activity, acting on single donors with incorporation of molecular oxygen, incorporation of two atoms of oxygen"/>
    <property type="evidence" value="ECO:0007669"/>
    <property type="project" value="InterPro"/>
</dbReference>
<keyword evidence="2" id="KW-0560">Oxidoreductase</keyword>
<keyword evidence="1" id="KW-0479">Metal-binding</keyword>
<feature type="region of interest" description="Disordered" evidence="4">
    <location>
        <begin position="212"/>
        <end position="245"/>
    </location>
</feature>
<keyword evidence="3" id="KW-0408">Iron</keyword>
<dbReference type="AlphaFoldDB" id="A0AAD1T9W2"/>
<name>A0AAD1T9W2_PELCU</name>
<evidence type="ECO:0000256" key="4">
    <source>
        <dbReference type="SAM" id="MobiDB-lite"/>
    </source>
</evidence>
<dbReference type="InterPro" id="IPR011051">
    <property type="entry name" value="RmlC_Cupin_sf"/>
</dbReference>
<evidence type="ECO:0000256" key="3">
    <source>
        <dbReference type="ARBA" id="ARBA00023004"/>
    </source>
</evidence>
<proteinExistence type="predicted"/>
<dbReference type="GO" id="GO:0046872">
    <property type="term" value="F:metal ion binding"/>
    <property type="evidence" value="ECO:0007669"/>
    <property type="project" value="UniProtKB-KW"/>
</dbReference>
<evidence type="ECO:0000313" key="5">
    <source>
        <dbReference type="EMBL" id="CAH2322255.1"/>
    </source>
</evidence>
<evidence type="ECO:0000256" key="1">
    <source>
        <dbReference type="ARBA" id="ARBA00022723"/>
    </source>
</evidence>
<dbReference type="GO" id="GO:0005739">
    <property type="term" value="C:mitochondrion"/>
    <property type="evidence" value="ECO:0007669"/>
    <property type="project" value="TreeGrafter"/>
</dbReference>
<protein>
    <submittedName>
        <fullName evidence="5">2-aminoethanethiol dioxygenase-like</fullName>
    </submittedName>
</protein>
<gene>
    <name evidence="5" type="ORF">PECUL_23A059361</name>
</gene>
<dbReference type="CDD" id="cd20289">
    <property type="entry name" value="cupin_ADO"/>
    <property type="match status" value="1"/>
</dbReference>
<keyword evidence="5" id="KW-0223">Dioxygenase</keyword>
<dbReference type="PANTHER" id="PTHR22966:SF61">
    <property type="entry name" value="2-AMINOETHANETHIOL DIOXYGENASE"/>
    <property type="match status" value="1"/>
</dbReference>
<dbReference type="Pfam" id="PF07847">
    <property type="entry name" value="PCO_ADO"/>
    <property type="match status" value="1"/>
</dbReference>
<dbReference type="InterPro" id="IPR012864">
    <property type="entry name" value="PCO/ADO"/>
</dbReference>
<feature type="compositionally biased region" description="Low complexity" evidence="4">
    <location>
        <begin position="213"/>
        <end position="225"/>
    </location>
</feature>
<organism evidence="5 6">
    <name type="scientific">Pelobates cultripes</name>
    <name type="common">Western spadefoot toad</name>
    <dbReference type="NCBI Taxonomy" id="61616"/>
    <lineage>
        <taxon>Eukaryota</taxon>
        <taxon>Metazoa</taxon>
        <taxon>Chordata</taxon>
        <taxon>Craniata</taxon>
        <taxon>Vertebrata</taxon>
        <taxon>Euteleostomi</taxon>
        <taxon>Amphibia</taxon>
        <taxon>Batrachia</taxon>
        <taxon>Anura</taxon>
        <taxon>Pelobatoidea</taxon>
        <taxon>Pelobatidae</taxon>
        <taxon>Pelobates</taxon>
    </lineage>
</organism>
<keyword evidence="6" id="KW-1185">Reference proteome</keyword>
<dbReference type="Proteomes" id="UP001295444">
    <property type="component" value="Chromosome 11"/>
</dbReference>
<reference evidence="5" key="1">
    <citation type="submission" date="2022-03" db="EMBL/GenBank/DDBJ databases">
        <authorList>
            <person name="Alioto T."/>
            <person name="Alioto T."/>
            <person name="Gomez Garrido J."/>
        </authorList>
    </citation>
    <scope>NUCLEOTIDE SEQUENCE</scope>
</reference>
<evidence type="ECO:0000256" key="2">
    <source>
        <dbReference type="ARBA" id="ARBA00023002"/>
    </source>
</evidence>
<sequence length="271" mass="29498">MPRDEMNSLIQKIARQARLTFRGVGGGPEGHKSFSENVGQLRKLVGEIRAEDLKIRPRKNGQAPISVPHNPPVTYMHICETDCFSMGVFLLKGGTCIPLHDHPGMHGMLKVLYGKVRISGFDKVVDAPAPAGPKEPQFQPPLLPYQRAALRRAVLRSAGEFSDSSAPCLLSPHRDNLHQISAVDGPAAFLDILAPPYDPDDGRDCHYYKLLQPAPSSSSSPAEPAGRPEGDGPHQADASGLHSREVWLLEIPQPDDFWCGGEPYPGPKVTI</sequence>
<evidence type="ECO:0000313" key="6">
    <source>
        <dbReference type="Proteomes" id="UP001295444"/>
    </source>
</evidence>
<dbReference type="Gene3D" id="2.60.120.10">
    <property type="entry name" value="Jelly Rolls"/>
    <property type="match status" value="1"/>
</dbReference>
<dbReference type="SUPFAM" id="SSF51182">
    <property type="entry name" value="RmlC-like cupins"/>
    <property type="match status" value="1"/>
</dbReference>
<dbReference type="EMBL" id="OW240922">
    <property type="protein sequence ID" value="CAH2322255.1"/>
    <property type="molecule type" value="Genomic_DNA"/>
</dbReference>
<dbReference type="InterPro" id="IPR014710">
    <property type="entry name" value="RmlC-like_jellyroll"/>
</dbReference>